<name>A0A0H5PY70_9ZZZZ</name>
<dbReference type="InterPro" id="IPR009057">
    <property type="entry name" value="Homeodomain-like_sf"/>
</dbReference>
<evidence type="ECO:0000256" key="1">
    <source>
        <dbReference type="SAM" id="Coils"/>
    </source>
</evidence>
<proteinExistence type="predicted"/>
<dbReference type="AlphaFoldDB" id="A0A0H5PY70"/>
<evidence type="ECO:0008006" key="3">
    <source>
        <dbReference type="Google" id="ProtNLM"/>
    </source>
</evidence>
<feature type="coiled-coil region" evidence="1">
    <location>
        <begin position="49"/>
        <end position="76"/>
    </location>
</feature>
<dbReference type="SUPFAM" id="SSF46689">
    <property type="entry name" value="Homeodomain-like"/>
    <property type="match status" value="1"/>
</dbReference>
<dbReference type="GO" id="GO:0003677">
    <property type="term" value="F:DNA binding"/>
    <property type="evidence" value="ECO:0007669"/>
    <property type="project" value="InterPro"/>
</dbReference>
<accession>A0A0H5PY70</accession>
<dbReference type="GO" id="GO:0004803">
    <property type="term" value="F:transposase activity"/>
    <property type="evidence" value="ECO:0007669"/>
    <property type="project" value="InterPro"/>
</dbReference>
<protein>
    <recommendedName>
        <fullName evidence="3">Transposase</fullName>
    </recommendedName>
</protein>
<dbReference type="InterPro" id="IPR052546">
    <property type="entry name" value="Transposase_8_domain"/>
</dbReference>
<reference evidence="2" key="1">
    <citation type="submission" date="2015-06" db="EMBL/GenBank/DDBJ databases">
        <authorList>
            <person name="Joergensen T."/>
        </authorList>
    </citation>
    <scope>NUCLEOTIDE SEQUENCE</scope>
    <source>
        <strain evidence="2">RGRH0160</strain>
    </source>
</reference>
<dbReference type="GO" id="GO:0006313">
    <property type="term" value="P:DNA transposition"/>
    <property type="evidence" value="ECO:0007669"/>
    <property type="project" value="InterPro"/>
</dbReference>
<keyword evidence="1" id="KW-0175">Coiled coil</keyword>
<reference evidence="2" key="2">
    <citation type="submission" date="2015-07" db="EMBL/GenBank/DDBJ databases">
        <title>Plasmids, circular viruses and viroids from rat gut.</title>
        <authorList>
            <person name="Jorgensen T.J."/>
            <person name="Hansen M.A."/>
            <person name="Xu Z."/>
            <person name="Tabak M.A."/>
            <person name="Sorensen S.J."/>
            <person name="Hansen L.H."/>
        </authorList>
    </citation>
    <scope>NUCLEOTIDE SEQUENCE</scope>
    <source>
        <strain evidence="2">RGRH0160</strain>
    </source>
</reference>
<dbReference type="Pfam" id="PF01527">
    <property type="entry name" value="HTH_Tnp_1"/>
    <property type="match status" value="1"/>
</dbReference>
<dbReference type="InterPro" id="IPR002514">
    <property type="entry name" value="Transposase_8"/>
</dbReference>
<dbReference type="PANTHER" id="PTHR33609">
    <property type="entry name" value="LOW CALCIUM RESPONSE LOCUS PROTEIN S"/>
    <property type="match status" value="1"/>
</dbReference>
<sequence length="88" mass="10280">MKRKVHTESEMVKAVQELESGVDAETVARNHSISKATLYNWKSKYSGMEVSQVRRLKELEEENRKLKQMYAELALDNKILKDVIEKKL</sequence>
<evidence type="ECO:0000313" key="2">
    <source>
        <dbReference type="EMBL" id="CRY94094.1"/>
    </source>
</evidence>
<organism evidence="2">
    <name type="scientific">uncultured prokaryote</name>
    <dbReference type="NCBI Taxonomy" id="198431"/>
    <lineage>
        <taxon>unclassified sequences</taxon>
        <taxon>environmental samples</taxon>
    </lineage>
</organism>
<dbReference type="EMBL" id="LN852849">
    <property type="protein sequence ID" value="CRY94094.1"/>
    <property type="molecule type" value="Genomic_DNA"/>
</dbReference>
<dbReference type="PANTHER" id="PTHR33609:SF5">
    <property type="entry name" value="LOW CALCIUM RESPONSE LOCUS PROTEIN S"/>
    <property type="match status" value="1"/>
</dbReference>